<dbReference type="EMBL" id="JAINZZ010000008">
    <property type="protein sequence ID" value="MBY8877855.1"/>
    <property type="molecule type" value="Genomic_DNA"/>
</dbReference>
<proteinExistence type="predicted"/>
<keyword evidence="2" id="KW-1133">Transmembrane helix</keyword>
<accession>A0ABS7Q3W9</accession>
<keyword evidence="2" id="KW-0812">Transmembrane</keyword>
<dbReference type="Pfam" id="PF19870">
    <property type="entry name" value="DUF6343"/>
    <property type="match status" value="1"/>
</dbReference>
<evidence type="ECO:0000256" key="1">
    <source>
        <dbReference type="SAM" id="MobiDB-lite"/>
    </source>
</evidence>
<keyword evidence="4" id="KW-1185">Reference proteome</keyword>
<gene>
    <name evidence="3" type="ORF">K7862_09465</name>
</gene>
<comment type="caution">
    <text evidence="3">The sequence shown here is derived from an EMBL/GenBank/DDBJ whole genome shotgun (WGS) entry which is preliminary data.</text>
</comment>
<feature type="region of interest" description="Disordered" evidence="1">
    <location>
        <begin position="71"/>
        <end position="94"/>
    </location>
</feature>
<protein>
    <submittedName>
        <fullName evidence="3">DUF6343 family protein</fullName>
    </submittedName>
</protein>
<sequence>MPRTGSEPVQARSPLRLRLGLAICGVVWGAAAAVGFALAHQPGWAAFVAAIGALALLDVIIVVRHMRQGAHWQPGRNIPPYQPVEPRRRPSSRR</sequence>
<keyword evidence="2" id="KW-0472">Membrane</keyword>
<dbReference type="RefSeq" id="WP_222962014.1">
    <property type="nucleotide sequence ID" value="NZ_JAINZZ010000008.1"/>
</dbReference>
<reference evidence="3 4" key="1">
    <citation type="submission" date="2021-08" db="EMBL/GenBank/DDBJ databases">
        <title>WGS of actinomycetes from Thailand.</title>
        <authorList>
            <person name="Thawai C."/>
        </authorList>
    </citation>
    <scope>NUCLEOTIDE SEQUENCE [LARGE SCALE GENOMIC DNA]</scope>
    <source>
        <strain evidence="3 4">PLK6-54</strain>
    </source>
</reference>
<organism evidence="3 4">
    <name type="scientific">Actinacidiphila acidipaludis</name>
    <dbReference type="NCBI Taxonomy" id="2873382"/>
    <lineage>
        <taxon>Bacteria</taxon>
        <taxon>Bacillati</taxon>
        <taxon>Actinomycetota</taxon>
        <taxon>Actinomycetes</taxon>
        <taxon>Kitasatosporales</taxon>
        <taxon>Streptomycetaceae</taxon>
        <taxon>Actinacidiphila</taxon>
    </lineage>
</organism>
<evidence type="ECO:0000313" key="4">
    <source>
        <dbReference type="Proteomes" id="UP000778578"/>
    </source>
</evidence>
<evidence type="ECO:0000256" key="2">
    <source>
        <dbReference type="SAM" id="Phobius"/>
    </source>
</evidence>
<dbReference type="InterPro" id="IPR045924">
    <property type="entry name" value="DUF6343"/>
</dbReference>
<evidence type="ECO:0000313" key="3">
    <source>
        <dbReference type="EMBL" id="MBY8877855.1"/>
    </source>
</evidence>
<name>A0ABS7Q3W9_9ACTN</name>
<dbReference type="Proteomes" id="UP000778578">
    <property type="component" value="Unassembled WGS sequence"/>
</dbReference>
<feature type="transmembrane region" description="Helical" evidence="2">
    <location>
        <begin position="20"/>
        <end position="38"/>
    </location>
</feature>
<feature type="transmembrane region" description="Helical" evidence="2">
    <location>
        <begin position="44"/>
        <end position="63"/>
    </location>
</feature>